<feature type="domain" description="DDE Tnp4" evidence="3">
    <location>
        <begin position="3"/>
        <end position="43"/>
    </location>
</feature>
<sequence>MSAAFRGRKHYTSQNVLAVVDFDMRFTYVLTGWEGSAHDASIWPTACQGDGCKSTVSSTLEMLDMHADLEFYLPSGKQGWGEDEFFEEVVTFDEIETSHGVEAGDNDAWKVKRPEWADAMWEARGNTTI</sequence>
<gene>
    <name evidence="4" type="ORF">QYE76_002266</name>
</gene>
<reference evidence="4" key="1">
    <citation type="submission" date="2023-07" db="EMBL/GenBank/DDBJ databases">
        <title>A chromosome-level genome assembly of Lolium multiflorum.</title>
        <authorList>
            <person name="Chen Y."/>
            <person name="Copetti D."/>
            <person name="Kolliker R."/>
            <person name="Studer B."/>
        </authorList>
    </citation>
    <scope>NUCLEOTIDE SEQUENCE</scope>
    <source>
        <strain evidence="4">02402/16</strain>
        <tissue evidence="4">Leaf</tissue>
    </source>
</reference>
<accession>A0AAD8RLC0</accession>
<dbReference type="Proteomes" id="UP001231189">
    <property type="component" value="Unassembled WGS sequence"/>
</dbReference>
<dbReference type="Pfam" id="PF13359">
    <property type="entry name" value="DDE_Tnp_4"/>
    <property type="match status" value="1"/>
</dbReference>
<evidence type="ECO:0000259" key="3">
    <source>
        <dbReference type="Pfam" id="PF13359"/>
    </source>
</evidence>
<keyword evidence="2" id="KW-0479">Metal-binding</keyword>
<organism evidence="4 5">
    <name type="scientific">Lolium multiflorum</name>
    <name type="common">Italian ryegrass</name>
    <name type="synonym">Lolium perenne subsp. multiflorum</name>
    <dbReference type="NCBI Taxonomy" id="4521"/>
    <lineage>
        <taxon>Eukaryota</taxon>
        <taxon>Viridiplantae</taxon>
        <taxon>Streptophyta</taxon>
        <taxon>Embryophyta</taxon>
        <taxon>Tracheophyta</taxon>
        <taxon>Spermatophyta</taxon>
        <taxon>Magnoliopsida</taxon>
        <taxon>Liliopsida</taxon>
        <taxon>Poales</taxon>
        <taxon>Poaceae</taxon>
        <taxon>BOP clade</taxon>
        <taxon>Pooideae</taxon>
        <taxon>Poodae</taxon>
        <taxon>Poeae</taxon>
        <taxon>Poeae Chloroplast Group 2 (Poeae type)</taxon>
        <taxon>Loliodinae</taxon>
        <taxon>Loliinae</taxon>
        <taxon>Lolium</taxon>
    </lineage>
</organism>
<protein>
    <recommendedName>
        <fullName evidence="3">DDE Tnp4 domain-containing protein</fullName>
    </recommendedName>
</protein>
<dbReference type="EMBL" id="JAUUTY010000005">
    <property type="protein sequence ID" value="KAK1627951.1"/>
    <property type="molecule type" value="Genomic_DNA"/>
</dbReference>
<dbReference type="GO" id="GO:0046872">
    <property type="term" value="F:metal ion binding"/>
    <property type="evidence" value="ECO:0007669"/>
    <property type="project" value="UniProtKB-KW"/>
</dbReference>
<evidence type="ECO:0000256" key="2">
    <source>
        <dbReference type="ARBA" id="ARBA00022723"/>
    </source>
</evidence>
<evidence type="ECO:0000256" key="1">
    <source>
        <dbReference type="ARBA" id="ARBA00001968"/>
    </source>
</evidence>
<dbReference type="AlphaFoldDB" id="A0AAD8RLC0"/>
<name>A0AAD8RLC0_LOLMU</name>
<evidence type="ECO:0000313" key="5">
    <source>
        <dbReference type="Proteomes" id="UP001231189"/>
    </source>
</evidence>
<dbReference type="InterPro" id="IPR027806">
    <property type="entry name" value="HARBI1_dom"/>
</dbReference>
<proteinExistence type="predicted"/>
<evidence type="ECO:0000313" key="4">
    <source>
        <dbReference type="EMBL" id="KAK1627951.1"/>
    </source>
</evidence>
<comment type="cofactor">
    <cofactor evidence="1">
        <name>a divalent metal cation</name>
        <dbReference type="ChEBI" id="CHEBI:60240"/>
    </cofactor>
</comment>
<comment type="caution">
    <text evidence="4">The sequence shown here is derived from an EMBL/GenBank/DDBJ whole genome shotgun (WGS) entry which is preliminary data.</text>
</comment>
<keyword evidence="5" id="KW-1185">Reference proteome</keyword>